<evidence type="ECO:0000313" key="2">
    <source>
        <dbReference type="Proteomes" id="UP000203948"/>
    </source>
</evidence>
<dbReference type="RefSeq" id="YP_009188042.1">
    <property type="nucleotide sequence ID" value="NC_028662.1"/>
</dbReference>
<dbReference type="GeneID" id="26517095"/>
<evidence type="ECO:0000313" key="1">
    <source>
        <dbReference type="EMBL" id="ALA48161.1"/>
    </source>
</evidence>
<keyword evidence="2" id="KW-1185">Reference proteome</keyword>
<dbReference type="EMBL" id="KT206225">
    <property type="protein sequence ID" value="ALA48161.1"/>
    <property type="molecule type" value="Genomic_DNA"/>
</dbReference>
<protein>
    <submittedName>
        <fullName evidence="1">Uncharacterized protein</fullName>
    </submittedName>
</protein>
<accession>A0A0N9BDN2</accession>
<reference evidence="1 2" key="1">
    <citation type="journal article" date="2016" name="Arch. Virol.">
        <title>Genome sequence of a cluster A13 mycobacteriophage detected in Mycobacterium phlei over a half century ago.</title>
        <authorList>
            <person name="Marton S."/>
            <person name="Feher E."/>
            <person name="Horvath B."/>
            <person name="Haber K."/>
            <person name="Somogyi P."/>
            <person name="Minarovits J."/>
            <person name="Banyai K."/>
        </authorList>
    </citation>
    <scope>NUCLEOTIDE SEQUENCE [LARGE SCALE GENOMIC DNA]</scope>
</reference>
<dbReference type="KEGG" id="vg:26517095"/>
<organism evidence="1 2">
    <name type="scientific">Mycobacterium phage Phlei</name>
    <dbReference type="NCBI Taxonomy" id="1690684"/>
    <lineage>
        <taxon>Viruses</taxon>
        <taxon>Duplodnaviria</taxon>
        <taxon>Heunggongvirae</taxon>
        <taxon>Uroviricota</taxon>
        <taxon>Caudoviricetes</taxon>
        <taxon>Phleivirus</taxon>
        <taxon>Phleivirus Phlei</taxon>
    </lineage>
</organism>
<name>A0A0N9BDN2_9CAUD</name>
<dbReference type="Proteomes" id="UP000203948">
    <property type="component" value="Segment"/>
</dbReference>
<sequence>MDIEDRTKYRIVAPVTLNGQLAGPDIEDNYLAFVEGDEVYIVQDYENGTVEVVGIAPWGRPIEQTMDLASLVPVEEE</sequence>
<proteinExistence type="predicted"/>